<dbReference type="OrthoDB" id="3537056at2"/>
<name>A0A011AG14_9ACTN</name>
<organism evidence="11 12">
    <name type="scientific">Cryptosporangium arvum DSM 44712</name>
    <dbReference type="NCBI Taxonomy" id="927661"/>
    <lineage>
        <taxon>Bacteria</taxon>
        <taxon>Bacillati</taxon>
        <taxon>Actinomycetota</taxon>
        <taxon>Actinomycetes</taxon>
        <taxon>Cryptosporangiales</taxon>
        <taxon>Cryptosporangiaceae</taxon>
        <taxon>Cryptosporangium</taxon>
    </lineage>
</organism>
<protein>
    <recommendedName>
        <fullName evidence="10">Flagellar protein FliL</fullName>
    </recommendedName>
</protein>
<dbReference type="Proteomes" id="UP000021053">
    <property type="component" value="Unassembled WGS sequence"/>
</dbReference>
<evidence type="ECO:0000256" key="7">
    <source>
        <dbReference type="ARBA" id="ARBA00022779"/>
    </source>
</evidence>
<evidence type="ECO:0000256" key="10">
    <source>
        <dbReference type="RuleBase" id="RU364125"/>
    </source>
</evidence>
<comment type="similarity">
    <text evidence="3 10">Belongs to the FliL family.</text>
</comment>
<reference evidence="11 12" key="1">
    <citation type="submission" date="2013-07" db="EMBL/GenBank/DDBJ databases">
        <authorList>
            <consortium name="DOE Joint Genome Institute"/>
            <person name="Eisen J."/>
            <person name="Huntemann M."/>
            <person name="Han J."/>
            <person name="Chen A."/>
            <person name="Kyrpides N."/>
            <person name="Mavromatis K."/>
            <person name="Markowitz V."/>
            <person name="Palaniappan K."/>
            <person name="Ivanova N."/>
            <person name="Schaumberg A."/>
            <person name="Pati A."/>
            <person name="Liolios K."/>
            <person name="Nordberg H.P."/>
            <person name="Cantor M.N."/>
            <person name="Hua S.X."/>
            <person name="Woyke T."/>
        </authorList>
    </citation>
    <scope>NUCLEOTIDE SEQUENCE [LARGE SCALE GENOMIC DNA]</scope>
    <source>
        <strain evidence="11 12">DSM 44712</strain>
    </source>
</reference>
<dbReference type="GO" id="GO:0071978">
    <property type="term" value="P:bacterial-type flagellum-dependent swarming motility"/>
    <property type="evidence" value="ECO:0007669"/>
    <property type="project" value="TreeGrafter"/>
</dbReference>
<dbReference type="HOGENOM" id="CLU_099018_5_0_11"/>
<evidence type="ECO:0000256" key="6">
    <source>
        <dbReference type="ARBA" id="ARBA00022692"/>
    </source>
</evidence>
<dbReference type="GO" id="GO:0006935">
    <property type="term" value="P:chemotaxis"/>
    <property type="evidence" value="ECO:0007669"/>
    <property type="project" value="UniProtKB-KW"/>
</dbReference>
<dbReference type="Pfam" id="PF03748">
    <property type="entry name" value="FliL"/>
    <property type="match status" value="1"/>
</dbReference>
<sequence>MAKDDKDEKDEKKKGGKKKLLIIIIVAAVVVLGGGGVGAYFAFFAHSGEENAHPEPTPSAVVVAEAITVNLADGHYLKIAIALQTTTNAVEAVDTSKALDIVISQFSNLEVAELSTNKQREAEKAELTEKVVKAYTEEKLEYVMAVYFTEFVIQ</sequence>
<keyword evidence="5 10" id="KW-0145">Chemotaxis</keyword>
<gene>
    <name evidence="11" type="ORF">CryarDRAFT_2061</name>
</gene>
<keyword evidence="11" id="KW-0282">Flagellum</keyword>
<comment type="function">
    <text evidence="1 10">Controls the rotational direction of flagella during chemotaxis.</text>
</comment>
<dbReference type="AlphaFoldDB" id="A0A011AG14"/>
<evidence type="ECO:0000256" key="3">
    <source>
        <dbReference type="ARBA" id="ARBA00008281"/>
    </source>
</evidence>
<feature type="transmembrane region" description="Helical" evidence="10">
    <location>
        <begin position="20"/>
        <end position="43"/>
    </location>
</feature>
<keyword evidence="6 10" id="KW-0812">Transmembrane</keyword>
<keyword evidence="7 10" id="KW-0283">Flagellar rotation</keyword>
<dbReference type="GO" id="GO:0009425">
    <property type="term" value="C:bacterial-type flagellum basal body"/>
    <property type="evidence" value="ECO:0007669"/>
    <property type="project" value="InterPro"/>
</dbReference>
<comment type="caution">
    <text evidence="11">The sequence shown here is derived from an EMBL/GenBank/DDBJ whole genome shotgun (WGS) entry which is preliminary data.</text>
</comment>
<accession>A0A011AG14</accession>
<keyword evidence="8 10" id="KW-1133">Transmembrane helix</keyword>
<dbReference type="PANTHER" id="PTHR35091">
    <property type="entry name" value="FLAGELLAR PROTEIN FLIL"/>
    <property type="match status" value="1"/>
</dbReference>
<evidence type="ECO:0000256" key="9">
    <source>
        <dbReference type="ARBA" id="ARBA00023136"/>
    </source>
</evidence>
<keyword evidence="12" id="KW-1185">Reference proteome</keyword>
<dbReference type="InterPro" id="IPR005503">
    <property type="entry name" value="FliL"/>
</dbReference>
<evidence type="ECO:0000256" key="8">
    <source>
        <dbReference type="ARBA" id="ARBA00022989"/>
    </source>
</evidence>
<dbReference type="GO" id="GO:0005886">
    <property type="term" value="C:plasma membrane"/>
    <property type="evidence" value="ECO:0007669"/>
    <property type="project" value="UniProtKB-SubCell"/>
</dbReference>
<evidence type="ECO:0000256" key="5">
    <source>
        <dbReference type="ARBA" id="ARBA00022500"/>
    </source>
</evidence>
<proteinExistence type="inferred from homology"/>
<keyword evidence="9 10" id="KW-0472">Membrane</keyword>
<dbReference type="EMBL" id="JFBT01000001">
    <property type="protein sequence ID" value="EXG80966.1"/>
    <property type="molecule type" value="Genomic_DNA"/>
</dbReference>
<evidence type="ECO:0000256" key="2">
    <source>
        <dbReference type="ARBA" id="ARBA00004162"/>
    </source>
</evidence>
<evidence type="ECO:0000313" key="11">
    <source>
        <dbReference type="EMBL" id="EXG80966.1"/>
    </source>
</evidence>
<evidence type="ECO:0000313" key="12">
    <source>
        <dbReference type="Proteomes" id="UP000021053"/>
    </source>
</evidence>
<evidence type="ECO:0000256" key="4">
    <source>
        <dbReference type="ARBA" id="ARBA00022475"/>
    </source>
</evidence>
<dbReference type="PATRIC" id="fig|927661.3.peg.2026"/>
<dbReference type="RefSeq" id="WP_035850101.1">
    <property type="nucleotide sequence ID" value="NZ_KK073874.1"/>
</dbReference>
<keyword evidence="11" id="KW-0966">Cell projection</keyword>
<comment type="subcellular location">
    <subcellularLocation>
        <location evidence="2">Cell membrane</location>
        <topology evidence="2">Single-pass membrane protein</topology>
    </subcellularLocation>
</comment>
<keyword evidence="11" id="KW-0969">Cilium</keyword>
<evidence type="ECO:0000256" key="1">
    <source>
        <dbReference type="ARBA" id="ARBA00002254"/>
    </source>
</evidence>
<dbReference type="PANTHER" id="PTHR35091:SF2">
    <property type="entry name" value="FLAGELLAR PROTEIN FLIL"/>
    <property type="match status" value="1"/>
</dbReference>
<keyword evidence="4 10" id="KW-1003">Cell membrane</keyword>